<dbReference type="PRINTS" id="PR00455">
    <property type="entry name" value="HTHTETR"/>
</dbReference>
<evidence type="ECO:0000313" key="4">
    <source>
        <dbReference type="EMBL" id="MFC4108124.1"/>
    </source>
</evidence>
<protein>
    <submittedName>
        <fullName evidence="4">TetR family transcriptional regulator</fullName>
    </submittedName>
</protein>
<keyword evidence="1 2" id="KW-0238">DNA-binding</keyword>
<feature type="DNA-binding region" description="H-T-H motif" evidence="2">
    <location>
        <begin position="35"/>
        <end position="54"/>
    </location>
</feature>
<dbReference type="RefSeq" id="WP_377547924.1">
    <property type="nucleotide sequence ID" value="NZ_JBHSBN010000013.1"/>
</dbReference>
<gene>
    <name evidence="4" type="ORF">ACFOX0_19605</name>
</gene>
<sequence>MARRSGRRPGNPDTREAILAAARDAFAEKGFDGASIRAIAGAAGVDPALVHHYFGTKDQLFLAAMNSPIDPGAILPGLLTGGRDGFGERLVRTFLTVWDSPAGGTAVALVRSGVSSDWGARLLREFLVTQILRRALAGLDLDPAEAPLRGSLVASQMAGMAIMRYIIKLEPLASAPAEVVVATLGPTIQRYVTGDLTDAVRLLGATGTGPATDRATGPTD</sequence>
<name>A0ABV8KPW7_9ACTN</name>
<evidence type="ECO:0000256" key="2">
    <source>
        <dbReference type="PROSITE-ProRule" id="PRU00335"/>
    </source>
</evidence>
<dbReference type="Gene3D" id="1.10.357.10">
    <property type="entry name" value="Tetracycline Repressor, domain 2"/>
    <property type="match status" value="1"/>
</dbReference>
<dbReference type="PANTHER" id="PTHR30055">
    <property type="entry name" value="HTH-TYPE TRANSCRIPTIONAL REGULATOR RUTR"/>
    <property type="match status" value="1"/>
</dbReference>
<dbReference type="Gene3D" id="1.10.10.60">
    <property type="entry name" value="Homeodomain-like"/>
    <property type="match status" value="1"/>
</dbReference>
<dbReference type="PANTHER" id="PTHR30055:SF235">
    <property type="entry name" value="TRANSCRIPTIONAL REGULATORY PROTEIN"/>
    <property type="match status" value="1"/>
</dbReference>
<reference evidence="5" key="1">
    <citation type="journal article" date="2019" name="Int. J. Syst. Evol. Microbiol.">
        <title>The Global Catalogue of Microorganisms (GCM) 10K type strain sequencing project: providing services to taxonomists for standard genome sequencing and annotation.</title>
        <authorList>
            <consortium name="The Broad Institute Genomics Platform"/>
            <consortium name="The Broad Institute Genome Sequencing Center for Infectious Disease"/>
            <person name="Wu L."/>
            <person name="Ma J."/>
        </authorList>
    </citation>
    <scope>NUCLEOTIDE SEQUENCE [LARGE SCALE GENOMIC DNA]</scope>
    <source>
        <strain evidence="5">2902at01</strain>
    </source>
</reference>
<dbReference type="InterPro" id="IPR050109">
    <property type="entry name" value="HTH-type_TetR-like_transc_reg"/>
</dbReference>
<dbReference type="SUPFAM" id="SSF48498">
    <property type="entry name" value="Tetracyclin repressor-like, C-terminal domain"/>
    <property type="match status" value="1"/>
</dbReference>
<dbReference type="InterPro" id="IPR001647">
    <property type="entry name" value="HTH_TetR"/>
</dbReference>
<comment type="caution">
    <text evidence="4">The sequence shown here is derived from an EMBL/GenBank/DDBJ whole genome shotgun (WGS) entry which is preliminary data.</text>
</comment>
<proteinExistence type="predicted"/>
<dbReference type="EMBL" id="JBHSBN010000013">
    <property type="protein sequence ID" value="MFC4108124.1"/>
    <property type="molecule type" value="Genomic_DNA"/>
</dbReference>
<dbReference type="SUPFAM" id="SSF46689">
    <property type="entry name" value="Homeodomain-like"/>
    <property type="match status" value="1"/>
</dbReference>
<evidence type="ECO:0000256" key="1">
    <source>
        <dbReference type="ARBA" id="ARBA00023125"/>
    </source>
</evidence>
<dbReference type="InterPro" id="IPR036271">
    <property type="entry name" value="Tet_transcr_reg_TetR-rel_C_sf"/>
</dbReference>
<dbReference type="Pfam" id="PF00440">
    <property type="entry name" value="TetR_N"/>
    <property type="match status" value="1"/>
</dbReference>
<evidence type="ECO:0000313" key="5">
    <source>
        <dbReference type="Proteomes" id="UP001595868"/>
    </source>
</evidence>
<feature type="domain" description="HTH tetR-type" evidence="3">
    <location>
        <begin position="12"/>
        <end position="72"/>
    </location>
</feature>
<dbReference type="PROSITE" id="PS50977">
    <property type="entry name" value="HTH_TETR_2"/>
    <property type="match status" value="1"/>
</dbReference>
<accession>A0ABV8KPW7</accession>
<dbReference type="Pfam" id="PF17920">
    <property type="entry name" value="TetR_C_16"/>
    <property type="match status" value="1"/>
</dbReference>
<evidence type="ECO:0000259" key="3">
    <source>
        <dbReference type="PROSITE" id="PS50977"/>
    </source>
</evidence>
<dbReference type="Proteomes" id="UP001595868">
    <property type="component" value="Unassembled WGS sequence"/>
</dbReference>
<keyword evidence="5" id="KW-1185">Reference proteome</keyword>
<dbReference type="InterPro" id="IPR041678">
    <property type="entry name" value="TetR_C_16"/>
</dbReference>
<dbReference type="InterPro" id="IPR009057">
    <property type="entry name" value="Homeodomain-like_sf"/>
</dbReference>
<organism evidence="4 5">
    <name type="scientific">Micromonospora zhanjiangensis</name>
    <dbReference type="NCBI Taxonomy" id="1522057"/>
    <lineage>
        <taxon>Bacteria</taxon>
        <taxon>Bacillati</taxon>
        <taxon>Actinomycetota</taxon>
        <taxon>Actinomycetes</taxon>
        <taxon>Micromonosporales</taxon>
        <taxon>Micromonosporaceae</taxon>
        <taxon>Micromonospora</taxon>
    </lineage>
</organism>